<dbReference type="PANTHER" id="PTHR10815">
    <property type="entry name" value="METHYLATED-DNA--PROTEIN-CYSTEINE METHYLTRANSFERASE"/>
    <property type="match status" value="1"/>
</dbReference>
<dbReference type="GO" id="GO:0006281">
    <property type="term" value="P:DNA repair"/>
    <property type="evidence" value="ECO:0007669"/>
    <property type="project" value="UniProtKB-KW"/>
</dbReference>
<dbReference type="EMBL" id="CP061038">
    <property type="protein sequence ID" value="QNQ08478.1"/>
    <property type="molecule type" value="Genomic_DNA"/>
</dbReference>
<dbReference type="SUPFAM" id="SSF53155">
    <property type="entry name" value="Methylated DNA-protein cysteine methyltransferase domain"/>
    <property type="match status" value="1"/>
</dbReference>
<feature type="domain" description="Methylguanine DNA methyltransferase ribonuclease-like" evidence="8">
    <location>
        <begin position="13"/>
        <end position="58"/>
    </location>
</feature>
<keyword evidence="5" id="KW-0234">DNA repair</keyword>
<comment type="catalytic activity">
    <reaction evidence="6">
        <text>a 6-O-methyl-2'-deoxyguanosine in DNA + L-cysteinyl-[protein] = S-methyl-L-cysteinyl-[protein] + a 2'-deoxyguanosine in DNA</text>
        <dbReference type="Rhea" id="RHEA:24000"/>
        <dbReference type="Rhea" id="RHEA-COMP:10131"/>
        <dbReference type="Rhea" id="RHEA-COMP:10132"/>
        <dbReference type="Rhea" id="RHEA-COMP:11367"/>
        <dbReference type="Rhea" id="RHEA-COMP:11368"/>
        <dbReference type="ChEBI" id="CHEBI:29950"/>
        <dbReference type="ChEBI" id="CHEBI:82612"/>
        <dbReference type="ChEBI" id="CHEBI:85445"/>
        <dbReference type="ChEBI" id="CHEBI:85448"/>
        <dbReference type="EC" id="2.1.1.63"/>
    </reaction>
</comment>
<reference evidence="9 10" key="1">
    <citation type="submission" date="2020-09" db="EMBL/GenBank/DDBJ databases">
        <title>Sphingomonas sp., a new species isolated from pork steak.</title>
        <authorList>
            <person name="Heidler von Heilborn D."/>
        </authorList>
    </citation>
    <scope>NUCLEOTIDE SEQUENCE [LARGE SCALE GENOMIC DNA]</scope>
    <source>
        <strain evidence="10">S8-3T</strain>
    </source>
</reference>
<evidence type="ECO:0000256" key="6">
    <source>
        <dbReference type="ARBA" id="ARBA00049348"/>
    </source>
</evidence>
<dbReference type="PANTHER" id="PTHR10815:SF14">
    <property type="entry name" value="BIFUNCTIONAL TRANSCRIPTIONAL ACTIVATOR_DNA REPAIR ENZYME ADA"/>
    <property type="match status" value="1"/>
</dbReference>
<dbReference type="EC" id="2.1.1.63" evidence="9"/>
<accession>A0A7H0LFM5</accession>
<evidence type="ECO:0000259" key="8">
    <source>
        <dbReference type="Pfam" id="PF02870"/>
    </source>
</evidence>
<dbReference type="InterPro" id="IPR036388">
    <property type="entry name" value="WH-like_DNA-bd_sf"/>
</dbReference>
<gene>
    <name evidence="9" type="ORF">H3Z74_17240</name>
</gene>
<sequence>MTRTTPNATAETIRYGLAPTSLGIMLVAASTRGIAAILIGDDSATLGRELRRSLPDTALVEDSGAVAEAIGTITAWLTAPCRPLDLPLDLRGSDQELAVWQALRAIPAGETRSYGALARTLAVPATAQEVGAACAANRIAVAIPCHRVIKADGGISGYRWGVQRKRRLLALEAAA</sequence>
<evidence type="ECO:0000256" key="2">
    <source>
        <dbReference type="ARBA" id="ARBA00022603"/>
    </source>
</evidence>
<dbReference type="InterPro" id="IPR008332">
    <property type="entry name" value="MethylG_MeTrfase_N"/>
</dbReference>
<protein>
    <submittedName>
        <fullName evidence="9">Methylated-DNA--[protein]-cysteine S-methyltransferase</fullName>
        <ecNumber evidence="9">2.1.1.63</ecNumber>
    </submittedName>
</protein>
<comment type="catalytic activity">
    <reaction evidence="1">
        <text>a 4-O-methyl-thymidine in DNA + L-cysteinyl-[protein] = a thymidine in DNA + S-methyl-L-cysteinyl-[protein]</text>
        <dbReference type="Rhea" id="RHEA:53428"/>
        <dbReference type="Rhea" id="RHEA-COMP:10131"/>
        <dbReference type="Rhea" id="RHEA-COMP:10132"/>
        <dbReference type="Rhea" id="RHEA-COMP:13555"/>
        <dbReference type="Rhea" id="RHEA-COMP:13556"/>
        <dbReference type="ChEBI" id="CHEBI:29950"/>
        <dbReference type="ChEBI" id="CHEBI:82612"/>
        <dbReference type="ChEBI" id="CHEBI:137386"/>
        <dbReference type="ChEBI" id="CHEBI:137387"/>
        <dbReference type="EC" id="2.1.1.63"/>
    </reaction>
</comment>
<dbReference type="Proteomes" id="UP000516148">
    <property type="component" value="Chromosome"/>
</dbReference>
<evidence type="ECO:0000256" key="1">
    <source>
        <dbReference type="ARBA" id="ARBA00001286"/>
    </source>
</evidence>
<keyword evidence="3 9" id="KW-0808">Transferase</keyword>
<organism evidence="9 10">
    <name type="scientific">Sphingomonas alpina</name>
    <dbReference type="NCBI Taxonomy" id="653931"/>
    <lineage>
        <taxon>Bacteria</taxon>
        <taxon>Pseudomonadati</taxon>
        <taxon>Pseudomonadota</taxon>
        <taxon>Alphaproteobacteria</taxon>
        <taxon>Sphingomonadales</taxon>
        <taxon>Sphingomonadaceae</taxon>
        <taxon>Sphingomonas</taxon>
    </lineage>
</organism>
<dbReference type="CDD" id="cd06445">
    <property type="entry name" value="ATase"/>
    <property type="match status" value="1"/>
</dbReference>
<evidence type="ECO:0000256" key="5">
    <source>
        <dbReference type="ARBA" id="ARBA00023204"/>
    </source>
</evidence>
<dbReference type="InterPro" id="IPR036631">
    <property type="entry name" value="MGMT_N_sf"/>
</dbReference>
<dbReference type="Pfam" id="PF02870">
    <property type="entry name" value="Methyltransf_1N"/>
    <property type="match status" value="1"/>
</dbReference>
<dbReference type="Gene3D" id="1.10.10.10">
    <property type="entry name" value="Winged helix-like DNA-binding domain superfamily/Winged helix DNA-binding domain"/>
    <property type="match status" value="1"/>
</dbReference>
<evidence type="ECO:0000313" key="10">
    <source>
        <dbReference type="Proteomes" id="UP000516148"/>
    </source>
</evidence>
<feature type="domain" description="Methylated-DNA-[protein]-cysteine S-methyltransferase DNA binding" evidence="7">
    <location>
        <begin position="97"/>
        <end position="173"/>
    </location>
</feature>
<dbReference type="Pfam" id="PF01035">
    <property type="entry name" value="DNA_binding_1"/>
    <property type="match status" value="1"/>
</dbReference>
<dbReference type="GO" id="GO:0032259">
    <property type="term" value="P:methylation"/>
    <property type="evidence" value="ECO:0007669"/>
    <property type="project" value="UniProtKB-KW"/>
</dbReference>
<proteinExistence type="predicted"/>
<evidence type="ECO:0000256" key="4">
    <source>
        <dbReference type="ARBA" id="ARBA00022763"/>
    </source>
</evidence>
<dbReference type="InterPro" id="IPR014048">
    <property type="entry name" value="MethylDNA_cys_MeTrfase_DNA-bd"/>
</dbReference>
<dbReference type="SUPFAM" id="SSF46767">
    <property type="entry name" value="Methylated DNA-protein cysteine methyltransferase, C-terminal domain"/>
    <property type="match status" value="1"/>
</dbReference>
<keyword evidence="2 9" id="KW-0489">Methyltransferase</keyword>
<name>A0A7H0LFM5_9SPHN</name>
<dbReference type="PROSITE" id="PS00374">
    <property type="entry name" value="MGMT"/>
    <property type="match status" value="1"/>
</dbReference>
<dbReference type="Gene3D" id="3.30.160.70">
    <property type="entry name" value="Methylated DNA-protein cysteine methyltransferase domain"/>
    <property type="match status" value="1"/>
</dbReference>
<evidence type="ECO:0000256" key="3">
    <source>
        <dbReference type="ARBA" id="ARBA00022679"/>
    </source>
</evidence>
<keyword evidence="4" id="KW-0227">DNA damage</keyword>
<evidence type="ECO:0000259" key="7">
    <source>
        <dbReference type="Pfam" id="PF01035"/>
    </source>
</evidence>
<dbReference type="NCBIfam" id="TIGR00589">
    <property type="entry name" value="ogt"/>
    <property type="match status" value="1"/>
</dbReference>
<dbReference type="InterPro" id="IPR001497">
    <property type="entry name" value="MethylDNA_cys_MeTrfase_AS"/>
</dbReference>
<dbReference type="InterPro" id="IPR036217">
    <property type="entry name" value="MethylDNA_cys_MeTrfase_DNAb"/>
</dbReference>
<keyword evidence="10" id="KW-1185">Reference proteome</keyword>
<dbReference type="AlphaFoldDB" id="A0A7H0LFM5"/>
<evidence type="ECO:0000313" key="9">
    <source>
        <dbReference type="EMBL" id="QNQ08478.1"/>
    </source>
</evidence>
<dbReference type="RefSeq" id="WP_187760806.1">
    <property type="nucleotide sequence ID" value="NZ_CP061038.1"/>
</dbReference>
<dbReference type="KEGG" id="spap:H3Z74_17240"/>
<dbReference type="GO" id="GO:0003908">
    <property type="term" value="F:methylated-DNA-[protein]-cysteine S-methyltransferase activity"/>
    <property type="evidence" value="ECO:0007669"/>
    <property type="project" value="UniProtKB-EC"/>
</dbReference>